<protein>
    <recommendedName>
        <fullName evidence="3">D-inositol 3-phosphate glycosyltransferase</fullName>
    </recommendedName>
</protein>
<proteinExistence type="predicted"/>
<dbReference type="AlphaFoldDB" id="A0A2U1ZSN1"/>
<dbReference type="SUPFAM" id="SSF53756">
    <property type="entry name" value="UDP-Glycosyltransferase/glycogen phosphorylase"/>
    <property type="match status" value="1"/>
</dbReference>
<comment type="caution">
    <text evidence="1">The sequence shown here is derived from an EMBL/GenBank/DDBJ whole genome shotgun (WGS) entry which is preliminary data.</text>
</comment>
<accession>A0A2U1ZSN1</accession>
<evidence type="ECO:0000313" key="1">
    <source>
        <dbReference type="EMBL" id="PWD49932.1"/>
    </source>
</evidence>
<reference evidence="1 2" key="1">
    <citation type="submission" date="2018-03" db="EMBL/GenBank/DDBJ databases">
        <title>Genome assembly of novel Miniimonas species PCH200.</title>
        <authorList>
            <person name="Thakur V."/>
            <person name="Kumar V."/>
            <person name="Singh D."/>
        </authorList>
    </citation>
    <scope>NUCLEOTIDE SEQUENCE [LARGE SCALE GENOMIC DNA]</scope>
    <source>
        <strain evidence="1 2">PCH200</strain>
    </source>
</reference>
<name>A0A2U1ZSN1_9MICO</name>
<sequence>MTALALLHLDDAGHGVDRYARTVAAAVARLDPAFPLLRWTPDVALPPRVHLHFTDRLWGADAEEAAGRIEALAARSHLTVTLHDVPQDSDGPGRLPRRLACYRRVVAAAAAVVVNSEHERRLLREAFGSELDVTVIPLPVPGALPAPTAWASDGSVAVLGFFYPGKGHREAVDAVAALGLDPSPPVVALGRASAGHEGELAELVEHARRHGVRLESTGFLSDADLVARSRAVAVPVVAHQHVSASGSLTDWIAAGRRPLVVDSPYFREMAELRPGTTTPITLEGLSTAIAHALAHPDTTWQDASAVTRPDLDDTARAYLDLWRSR</sequence>
<evidence type="ECO:0008006" key="3">
    <source>
        <dbReference type="Google" id="ProtNLM"/>
    </source>
</evidence>
<dbReference type="OrthoDB" id="4120491at2"/>
<dbReference type="RefSeq" id="WP_109228316.1">
    <property type="nucleotide sequence ID" value="NZ_PYHR01000002.1"/>
</dbReference>
<dbReference type="EMBL" id="PYHR01000002">
    <property type="protein sequence ID" value="PWD49932.1"/>
    <property type="molecule type" value="Genomic_DNA"/>
</dbReference>
<dbReference type="Gene3D" id="3.40.50.2000">
    <property type="entry name" value="Glycogen Phosphorylase B"/>
    <property type="match status" value="2"/>
</dbReference>
<dbReference type="Proteomes" id="UP000245166">
    <property type="component" value="Unassembled WGS sequence"/>
</dbReference>
<evidence type="ECO:0000313" key="2">
    <source>
        <dbReference type="Proteomes" id="UP000245166"/>
    </source>
</evidence>
<gene>
    <name evidence="1" type="ORF">C8046_03775</name>
</gene>
<organism evidence="1 2">
    <name type="scientific">Serinibacter arcticus</name>
    <dbReference type="NCBI Taxonomy" id="1655435"/>
    <lineage>
        <taxon>Bacteria</taxon>
        <taxon>Bacillati</taxon>
        <taxon>Actinomycetota</taxon>
        <taxon>Actinomycetes</taxon>
        <taxon>Micrococcales</taxon>
        <taxon>Beutenbergiaceae</taxon>
        <taxon>Serinibacter</taxon>
    </lineage>
</organism>
<keyword evidence="2" id="KW-1185">Reference proteome</keyword>